<dbReference type="AlphaFoldDB" id="A0AAW8J6L6"/>
<dbReference type="RefSeq" id="WP_308981427.1">
    <property type="nucleotide sequence ID" value="NZ_JAVIDL010000013.1"/>
</dbReference>
<comment type="caution">
    <text evidence="1">The sequence shown here is derived from an EMBL/GenBank/DDBJ whole genome shotgun (WGS) entry which is preliminary data.</text>
</comment>
<accession>A0AAW8J6L6</accession>
<protein>
    <recommendedName>
        <fullName evidence="3">Type VI secretion system (T6SS), amidase immunity protein</fullName>
    </recommendedName>
</protein>
<name>A0AAW8J6L6_9GAMM</name>
<gene>
    <name evidence="1" type="ORF">RFH47_08465</name>
</gene>
<sequence length="104" mass="11813">MTFANATDFKTTYCQTISNIATLSMTLRQDNKTLEYSQRYLKDQYLSQAQLDKGSEDYQAYAAVFDSLTQLAYDYPVATTQESKDLQIKAYAAQMRSTCAESIN</sequence>
<evidence type="ECO:0008006" key="3">
    <source>
        <dbReference type="Google" id="ProtNLM"/>
    </source>
</evidence>
<dbReference type="Proteomes" id="UP001243844">
    <property type="component" value="Unassembled WGS sequence"/>
</dbReference>
<organism evidence="1 2">
    <name type="scientific">Acinetobacter rudis</name>
    <dbReference type="NCBI Taxonomy" id="632955"/>
    <lineage>
        <taxon>Bacteria</taxon>
        <taxon>Pseudomonadati</taxon>
        <taxon>Pseudomonadota</taxon>
        <taxon>Gammaproteobacteria</taxon>
        <taxon>Moraxellales</taxon>
        <taxon>Moraxellaceae</taxon>
        <taxon>Acinetobacter</taxon>
    </lineage>
</organism>
<evidence type="ECO:0000313" key="1">
    <source>
        <dbReference type="EMBL" id="MDQ8935761.1"/>
    </source>
</evidence>
<proteinExistence type="predicted"/>
<reference evidence="1" key="1">
    <citation type="submission" date="2023-08" db="EMBL/GenBank/DDBJ databases">
        <title>Emergence of clinically-relevant ST2 carbapenem-resistant Acinetobacter baumannii strains in hospital sewages in Zhejiang, East of China.</title>
        <authorList>
            <person name="Kaichao C."/>
            <person name="Zhang R."/>
        </authorList>
    </citation>
    <scope>NUCLEOTIDE SEQUENCE</scope>
    <source>
        <strain evidence="1">M-RB-37</strain>
    </source>
</reference>
<dbReference type="EMBL" id="JAVIDL010000013">
    <property type="protein sequence ID" value="MDQ8935761.1"/>
    <property type="molecule type" value="Genomic_DNA"/>
</dbReference>
<evidence type="ECO:0000313" key="2">
    <source>
        <dbReference type="Proteomes" id="UP001243844"/>
    </source>
</evidence>